<dbReference type="SMART" id="SM00191">
    <property type="entry name" value="Int_alpha"/>
    <property type="match status" value="3"/>
</dbReference>
<comment type="similarity">
    <text evidence="5">Belongs to the integrin alpha chain family.</text>
</comment>
<dbReference type="SUPFAM" id="SSF69318">
    <property type="entry name" value="Integrin alpha N-terminal domain"/>
    <property type="match status" value="1"/>
</dbReference>
<comment type="subcellular location">
    <subcellularLocation>
        <location evidence="5">Membrane</location>
        <topology evidence="5">Single-pass type I membrane protein</topology>
    </subcellularLocation>
</comment>
<dbReference type="GO" id="GO:0008305">
    <property type="term" value="C:integrin complex"/>
    <property type="evidence" value="ECO:0007669"/>
    <property type="project" value="InterPro"/>
</dbReference>
<evidence type="ECO:0000256" key="3">
    <source>
        <dbReference type="ARBA" id="ARBA00023180"/>
    </source>
</evidence>
<evidence type="ECO:0000256" key="5">
    <source>
        <dbReference type="RuleBase" id="RU003762"/>
    </source>
</evidence>
<feature type="repeat" description="FG-GAP" evidence="4">
    <location>
        <begin position="214"/>
        <end position="276"/>
    </location>
</feature>
<name>A0AA88YPQ9_PINIB</name>
<dbReference type="GO" id="GO:0007160">
    <property type="term" value="P:cell-matrix adhesion"/>
    <property type="evidence" value="ECO:0007669"/>
    <property type="project" value="TreeGrafter"/>
</dbReference>
<dbReference type="InterPro" id="IPR028994">
    <property type="entry name" value="Integrin_alpha_N"/>
</dbReference>
<dbReference type="Proteomes" id="UP001186944">
    <property type="component" value="Unassembled WGS sequence"/>
</dbReference>
<dbReference type="AlphaFoldDB" id="A0AA88YPQ9"/>
<evidence type="ECO:0000256" key="4">
    <source>
        <dbReference type="PROSITE-ProRule" id="PRU00803"/>
    </source>
</evidence>
<comment type="caution">
    <text evidence="6">The sequence shown here is derived from an EMBL/GenBank/DDBJ whole genome shotgun (WGS) entry which is preliminary data.</text>
</comment>
<dbReference type="InterPro" id="IPR013517">
    <property type="entry name" value="FG-GAP"/>
</dbReference>
<keyword evidence="7" id="KW-1185">Reference proteome</keyword>
<dbReference type="GO" id="GO:0009897">
    <property type="term" value="C:external side of plasma membrane"/>
    <property type="evidence" value="ECO:0007669"/>
    <property type="project" value="TreeGrafter"/>
</dbReference>
<protein>
    <recommendedName>
        <fullName evidence="8">Integrin alpha-2 domain-containing protein</fullName>
    </recommendedName>
</protein>
<dbReference type="GO" id="GO:0007229">
    <property type="term" value="P:integrin-mediated signaling pathway"/>
    <property type="evidence" value="ECO:0007669"/>
    <property type="project" value="UniProtKB-KW"/>
</dbReference>
<sequence length="454" mass="50297">ILVGAPRSVDRYQPFVRRPGALYKCPYPTTDSVDSCTQVNVDSVGETRQHVVYHGRNVTFHHHKEDQWLGVSLDVDPKNHSSVLICAHRWTDSYIQRKMGGITHMNGMCYILGGDLDEEGRPLPALTVTERLVSRQRYAEFSMGSLGMASVITEDQLLMTAPGLNDWSGGLAIEVTAPTTPALNYIEPQRKFHQDSYIGYSMAIGTFVYRNTKCVALGAPRVGKIGSYFGASMVSIDVNRDGMDDIIVGAPLFAEGGGIEQGRVFIYISKGIVGFQKSTTKLEGEIKNFARFGTAIAVLGDVNQDGFTDIAVGAPYQDINGAVFIYNGFVNGIYPKYTQLIHGKAVHIGLRGFGISFSRPFDINDDGVNDIAVGAYSSDQVTLFRGRPVVDMKVTYHFYPNQISKNSTCRVIGRTVVCFQVQLCFYFKYNVMTSVSDDKIGMLFEKKLFFLFLF</sequence>
<gene>
    <name evidence="6" type="ORF">FSP39_023550</name>
</gene>
<keyword evidence="5" id="KW-0130">Cell adhesion</keyword>
<evidence type="ECO:0000313" key="7">
    <source>
        <dbReference type="Proteomes" id="UP001186944"/>
    </source>
</evidence>
<feature type="repeat" description="FG-GAP" evidence="4">
    <location>
        <begin position="278"/>
        <end position="335"/>
    </location>
</feature>
<feature type="repeat" description="FG-GAP" evidence="4">
    <location>
        <begin position="339"/>
        <end position="401"/>
    </location>
</feature>
<keyword evidence="3" id="KW-0325">Glycoprotein</keyword>
<dbReference type="PRINTS" id="PR01185">
    <property type="entry name" value="INTEGRINA"/>
</dbReference>
<keyword evidence="2" id="KW-0677">Repeat</keyword>
<evidence type="ECO:0000256" key="2">
    <source>
        <dbReference type="ARBA" id="ARBA00022737"/>
    </source>
</evidence>
<dbReference type="Gene3D" id="2.130.10.130">
    <property type="entry name" value="Integrin alpha, N-terminal"/>
    <property type="match status" value="2"/>
</dbReference>
<feature type="non-terminal residue" evidence="6">
    <location>
        <position position="1"/>
    </location>
</feature>
<dbReference type="InterPro" id="IPR000413">
    <property type="entry name" value="Integrin_alpha"/>
</dbReference>
<evidence type="ECO:0000256" key="1">
    <source>
        <dbReference type="ARBA" id="ARBA00022729"/>
    </source>
</evidence>
<dbReference type="GO" id="GO:0005178">
    <property type="term" value="F:integrin binding"/>
    <property type="evidence" value="ECO:0007669"/>
    <property type="project" value="TreeGrafter"/>
</dbReference>
<dbReference type="Pfam" id="PF01839">
    <property type="entry name" value="FG-GAP"/>
    <property type="match status" value="2"/>
</dbReference>
<accession>A0AA88YPQ9</accession>
<keyword evidence="5" id="KW-0675">Receptor</keyword>
<dbReference type="PANTHER" id="PTHR23220">
    <property type="entry name" value="INTEGRIN ALPHA"/>
    <property type="match status" value="1"/>
</dbReference>
<dbReference type="GO" id="GO:0033627">
    <property type="term" value="P:cell adhesion mediated by integrin"/>
    <property type="evidence" value="ECO:0007669"/>
    <property type="project" value="TreeGrafter"/>
</dbReference>
<keyword evidence="5" id="KW-0401">Integrin</keyword>
<keyword evidence="1" id="KW-0732">Signal</keyword>
<dbReference type="PANTHER" id="PTHR23220:SF134">
    <property type="entry name" value="INTEGRIN ALPHA-2 DOMAIN-CONTAINING PROTEIN"/>
    <property type="match status" value="1"/>
</dbReference>
<dbReference type="PROSITE" id="PS51470">
    <property type="entry name" value="FG_GAP"/>
    <property type="match status" value="3"/>
</dbReference>
<organism evidence="6 7">
    <name type="scientific">Pinctada imbricata</name>
    <name type="common">Atlantic pearl-oyster</name>
    <name type="synonym">Pinctada martensii</name>
    <dbReference type="NCBI Taxonomy" id="66713"/>
    <lineage>
        <taxon>Eukaryota</taxon>
        <taxon>Metazoa</taxon>
        <taxon>Spiralia</taxon>
        <taxon>Lophotrochozoa</taxon>
        <taxon>Mollusca</taxon>
        <taxon>Bivalvia</taxon>
        <taxon>Autobranchia</taxon>
        <taxon>Pteriomorphia</taxon>
        <taxon>Pterioida</taxon>
        <taxon>Pterioidea</taxon>
        <taxon>Pteriidae</taxon>
        <taxon>Pinctada</taxon>
    </lineage>
</organism>
<dbReference type="InterPro" id="IPR013519">
    <property type="entry name" value="Int_alpha_beta-p"/>
</dbReference>
<proteinExistence type="inferred from homology"/>
<evidence type="ECO:0008006" key="8">
    <source>
        <dbReference type="Google" id="ProtNLM"/>
    </source>
</evidence>
<dbReference type="GO" id="GO:0098609">
    <property type="term" value="P:cell-cell adhesion"/>
    <property type="evidence" value="ECO:0007669"/>
    <property type="project" value="TreeGrafter"/>
</dbReference>
<evidence type="ECO:0000313" key="6">
    <source>
        <dbReference type="EMBL" id="KAK3104000.1"/>
    </source>
</evidence>
<reference evidence="6" key="1">
    <citation type="submission" date="2019-08" db="EMBL/GenBank/DDBJ databases">
        <title>The improved chromosome-level genome for the pearl oyster Pinctada fucata martensii using PacBio sequencing and Hi-C.</title>
        <authorList>
            <person name="Zheng Z."/>
        </authorList>
    </citation>
    <scope>NUCLEOTIDE SEQUENCE</scope>
    <source>
        <strain evidence="6">ZZ-2019</strain>
        <tissue evidence="6">Adductor muscle</tissue>
    </source>
</reference>
<dbReference type="EMBL" id="VSWD01000005">
    <property type="protein sequence ID" value="KAK3104000.1"/>
    <property type="molecule type" value="Genomic_DNA"/>
</dbReference>